<feature type="region of interest" description="Disordered" evidence="1">
    <location>
        <begin position="56"/>
        <end position="126"/>
    </location>
</feature>
<feature type="domain" description="U-box" evidence="2">
    <location>
        <begin position="125"/>
        <end position="202"/>
    </location>
</feature>
<dbReference type="PANTHER" id="PTHR22849:SF163">
    <property type="entry name" value="U-BOX DOMAIN-CONTAINING PROTEIN"/>
    <property type="match status" value="1"/>
</dbReference>
<evidence type="ECO:0000313" key="4">
    <source>
        <dbReference type="Proteomes" id="UP000789595"/>
    </source>
</evidence>
<feature type="compositionally biased region" description="Basic and acidic residues" evidence="1">
    <location>
        <begin position="249"/>
        <end position="261"/>
    </location>
</feature>
<dbReference type="Gene3D" id="3.30.40.10">
    <property type="entry name" value="Zinc/RING finger domain, C3HC4 (zinc finger)"/>
    <property type="match status" value="1"/>
</dbReference>
<dbReference type="SUPFAM" id="SSF57850">
    <property type="entry name" value="RING/U-box"/>
    <property type="match status" value="1"/>
</dbReference>
<dbReference type="GO" id="GO:0016567">
    <property type="term" value="P:protein ubiquitination"/>
    <property type="evidence" value="ECO:0007669"/>
    <property type="project" value="InterPro"/>
</dbReference>
<protein>
    <recommendedName>
        <fullName evidence="2">U-box domain-containing protein</fullName>
    </recommendedName>
</protein>
<dbReference type="CDD" id="cd09487">
    <property type="entry name" value="SAM_superfamily"/>
    <property type="match status" value="1"/>
</dbReference>
<dbReference type="Proteomes" id="UP000789595">
    <property type="component" value="Unassembled WGS sequence"/>
</dbReference>
<dbReference type="SUPFAM" id="SSF47769">
    <property type="entry name" value="SAM/Pointed domain"/>
    <property type="match status" value="1"/>
</dbReference>
<dbReference type="InterPro" id="IPR001660">
    <property type="entry name" value="SAM"/>
</dbReference>
<evidence type="ECO:0000259" key="2">
    <source>
        <dbReference type="PROSITE" id="PS51698"/>
    </source>
</evidence>
<dbReference type="PROSITE" id="PS51698">
    <property type="entry name" value="U_BOX"/>
    <property type="match status" value="1"/>
</dbReference>
<proteinExistence type="predicted"/>
<keyword evidence="4" id="KW-1185">Reference proteome</keyword>
<dbReference type="OrthoDB" id="76949at2759"/>
<dbReference type="InterPro" id="IPR013083">
    <property type="entry name" value="Znf_RING/FYVE/PHD"/>
</dbReference>
<evidence type="ECO:0000256" key="1">
    <source>
        <dbReference type="SAM" id="MobiDB-lite"/>
    </source>
</evidence>
<dbReference type="PANTHER" id="PTHR22849">
    <property type="entry name" value="WDSAM1 PROTEIN"/>
    <property type="match status" value="1"/>
</dbReference>
<reference evidence="3" key="1">
    <citation type="submission" date="2021-11" db="EMBL/GenBank/DDBJ databases">
        <authorList>
            <consortium name="Genoscope - CEA"/>
            <person name="William W."/>
        </authorList>
    </citation>
    <scope>NUCLEOTIDE SEQUENCE</scope>
</reference>
<feature type="region of interest" description="Disordered" evidence="1">
    <location>
        <begin position="249"/>
        <end position="271"/>
    </location>
</feature>
<dbReference type="InterPro" id="IPR045185">
    <property type="entry name" value="PUB22/23/24-like"/>
</dbReference>
<name>A0A8J2SMH8_9STRA</name>
<gene>
    <name evidence="3" type="ORF">PECAL_2P31870</name>
</gene>
<dbReference type="Pfam" id="PF04564">
    <property type="entry name" value="U-box"/>
    <property type="match status" value="1"/>
</dbReference>
<comment type="caution">
    <text evidence="3">The sequence shown here is derived from an EMBL/GenBank/DDBJ whole genome shotgun (WGS) entry which is preliminary data.</text>
</comment>
<dbReference type="SMART" id="SM00504">
    <property type="entry name" value="Ubox"/>
    <property type="match status" value="1"/>
</dbReference>
<dbReference type="InterPro" id="IPR013761">
    <property type="entry name" value="SAM/pointed_sf"/>
</dbReference>
<dbReference type="Gene3D" id="1.10.150.50">
    <property type="entry name" value="Transcription Factor, Ets-1"/>
    <property type="match status" value="1"/>
</dbReference>
<feature type="compositionally biased region" description="Pro residues" evidence="1">
    <location>
        <begin position="73"/>
        <end position="82"/>
    </location>
</feature>
<dbReference type="AlphaFoldDB" id="A0A8J2SMH8"/>
<dbReference type="CDD" id="cd16655">
    <property type="entry name" value="RING-Ubox_WDSUB1-like"/>
    <property type="match status" value="1"/>
</dbReference>
<dbReference type="InterPro" id="IPR003613">
    <property type="entry name" value="Ubox_domain"/>
</dbReference>
<accession>A0A8J2SMH8</accession>
<organism evidence="3 4">
    <name type="scientific">Pelagomonas calceolata</name>
    <dbReference type="NCBI Taxonomy" id="35677"/>
    <lineage>
        <taxon>Eukaryota</taxon>
        <taxon>Sar</taxon>
        <taxon>Stramenopiles</taxon>
        <taxon>Ochrophyta</taxon>
        <taxon>Pelagophyceae</taxon>
        <taxon>Pelagomonadales</taxon>
        <taxon>Pelagomonadaceae</taxon>
        <taxon>Pelagomonas</taxon>
    </lineage>
</organism>
<dbReference type="EMBL" id="CAKKNE010000002">
    <property type="protein sequence ID" value="CAH0370037.1"/>
    <property type="molecule type" value="Genomic_DNA"/>
</dbReference>
<evidence type="ECO:0000313" key="3">
    <source>
        <dbReference type="EMBL" id="CAH0370037.1"/>
    </source>
</evidence>
<dbReference type="GO" id="GO:0061630">
    <property type="term" value="F:ubiquitin protein ligase activity"/>
    <property type="evidence" value="ECO:0007669"/>
    <property type="project" value="InterPro"/>
</dbReference>
<sequence>MPDAMTTLLANAGLSDLERRLRDEAIDETTILDLDEGDMKEIGLKMGPRRKLLTAIREAKDRRTTPGADWARSPPPPPPPPASTKLHPPAKPAPGLTVGAKARLRKKAAPAPVTPAPAPEAPAASNSDALECPITYELFVDPVTLEGDGVVYEREAIENWLRRGNLTSPATGVALKATQTKLIPNAAVRRRAAAARSRTARAHLDAKTQVADDATARIQALEAENAALRDRLRLSVDRETEAAAKLREATRENARLQKDAKSANNYKNRAKKATARADELDRVLASVLAHSQHLEAELATLRNMPRLLVRNTTAPPVTPGDGDSAY</sequence>
<dbReference type="Pfam" id="PF07647">
    <property type="entry name" value="SAM_2"/>
    <property type="match status" value="1"/>
</dbReference>